<dbReference type="SMART" id="SM00354">
    <property type="entry name" value="HTH_LACI"/>
    <property type="match status" value="1"/>
</dbReference>
<dbReference type="InterPro" id="IPR000843">
    <property type="entry name" value="HTH_LacI"/>
</dbReference>
<keyword evidence="1" id="KW-0805">Transcription regulation</keyword>
<protein>
    <submittedName>
        <fullName evidence="5">LacI family DNA-binding transcriptional regulator</fullName>
    </submittedName>
</protein>
<gene>
    <name evidence="5" type="ORF">D1825_09110</name>
</gene>
<dbReference type="SUPFAM" id="SSF47413">
    <property type="entry name" value="lambda repressor-like DNA-binding domains"/>
    <property type="match status" value="1"/>
</dbReference>
<dbReference type="GO" id="GO:0003700">
    <property type="term" value="F:DNA-binding transcription factor activity"/>
    <property type="evidence" value="ECO:0007669"/>
    <property type="project" value="TreeGrafter"/>
</dbReference>
<evidence type="ECO:0000256" key="1">
    <source>
        <dbReference type="ARBA" id="ARBA00023015"/>
    </source>
</evidence>
<evidence type="ECO:0000259" key="4">
    <source>
        <dbReference type="PROSITE" id="PS50932"/>
    </source>
</evidence>
<proteinExistence type="predicted"/>
<dbReference type="GO" id="GO:0000976">
    <property type="term" value="F:transcription cis-regulatory region binding"/>
    <property type="evidence" value="ECO:0007669"/>
    <property type="project" value="TreeGrafter"/>
</dbReference>
<accession>A0A413RLX1</accession>
<dbReference type="CDD" id="cd01574">
    <property type="entry name" value="PBP1_LacI"/>
    <property type="match status" value="1"/>
</dbReference>
<organism evidence="5 6">
    <name type="scientific">Cellulomonas rhizosphaerae</name>
    <dbReference type="NCBI Taxonomy" id="2293719"/>
    <lineage>
        <taxon>Bacteria</taxon>
        <taxon>Bacillati</taxon>
        <taxon>Actinomycetota</taxon>
        <taxon>Actinomycetes</taxon>
        <taxon>Micrococcales</taxon>
        <taxon>Cellulomonadaceae</taxon>
        <taxon>Cellulomonas</taxon>
    </lineage>
</organism>
<dbReference type="RefSeq" id="WP_118767109.1">
    <property type="nucleotide sequence ID" value="NZ_QWKP01000188.1"/>
</dbReference>
<dbReference type="PROSITE" id="PS50932">
    <property type="entry name" value="HTH_LACI_2"/>
    <property type="match status" value="1"/>
</dbReference>
<name>A0A413RLX1_9CELL</name>
<dbReference type="Proteomes" id="UP000283374">
    <property type="component" value="Unassembled WGS sequence"/>
</dbReference>
<sequence>MSVPTSNSVPAPRRAGASISDVARLAGVSAQTVSRVSNESENVLPSTRQRVLDAMEQLGYAPNRAARALRTGSFAAIGVVVHRLARTGESSTVDAIVDAARREGYTVNLVDVASPSSDDVTAALQRLSNQSVDGLVIVRAETTTPTSLALPARTPVVVADSRFIGHHPAVGADQVTGASQAVEHLLGLGHATVHLLAGPVESGPAQLRAQAWRTTLERAGRRVPAPVQGDWSAQSGYEAGRVLALDPEVTAVFSANDEMATGLLHALHEAGRRVPQDVSVVGFDDIPLASHLWPPLTTVRQDFTRVGEELVRLLLEQIRSRSAFVDRNVVVPAPLIERASTAPPPPR</sequence>
<evidence type="ECO:0000313" key="5">
    <source>
        <dbReference type="EMBL" id="RHA41027.1"/>
    </source>
</evidence>
<dbReference type="InterPro" id="IPR010982">
    <property type="entry name" value="Lambda_DNA-bd_dom_sf"/>
</dbReference>
<keyword evidence="6" id="KW-1185">Reference proteome</keyword>
<dbReference type="CDD" id="cd01392">
    <property type="entry name" value="HTH_LacI"/>
    <property type="match status" value="1"/>
</dbReference>
<dbReference type="InterPro" id="IPR046335">
    <property type="entry name" value="LacI/GalR-like_sensor"/>
</dbReference>
<dbReference type="SUPFAM" id="SSF53822">
    <property type="entry name" value="Periplasmic binding protein-like I"/>
    <property type="match status" value="1"/>
</dbReference>
<dbReference type="AlphaFoldDB" id="A0A413RLX1"/>
<reference evidence="5 6" key="1">
    <citation type="submission" date="2018-08" db="EMBL/GenBank/DDBJ databases">
        <title>Cellulomonas rhizosphaerae sp. nov., a novel actinomycete isolated from soil.</title>
        <authorList>
            <person name="Tian Y."/>
        </authorList>
    </citation>
    <scope>NUCLEOTIDE SEQUENCE [LARGE SCALE GENOMIC DNA]</scope>
    <source>
        <strain evidence="5 6">NEAU-TCZ24</strain>
    </source>
</reference>
<evidence type="ECO:0000313" key="6">
    <source>
        <dbReference type="Proteomes" id="UP000283374"/>
    </source>
</evidence>
<keyword evidence="2 5" id="KW-0238">DNA-binding</keyword>
<dbReference type="Gene3D" id="1.10.260.40">
    <property type="entry name" value="lambda repressor-like DNA-binding domains"/>
    <property type="match status" value="1"/>
</dbReference>
<evidence type="ECO:0000256" key="2">
    <source>
        <dbReference type="ARBA" id="ARBA00023125"/>
    </source>
</evidence>
<dbReference type="Pfam" id="PF13377">
    <property type="entry name" value="Peripla_BP_3"/>
    <property type="match status" value="1"/>
</dbReference>
<keyword evidence="3" id="KW-0804">Transcription</keyword>
<comment type="caution">
    <text evidence="5">The sequence shown here is derived from an EMBL/GenBank/DDBJ whole genome shotgun (WGS) entry which is preliminary data.</text>
</comment>
<dbReference type="Gene3D" id="3.40.50.2300">
    <property type="match status" value="2"/>
</dbReference>
<dbReference type="OrthoDB" id="9785139at2"/>
<dbReference type="InterPro" id="IPR028082">
    <property type="entry name" value="Peripla_BP_I"/>
</dbReference>
<dbReference type="EMBL" id="QWKP01000188">
    <property type="protein sequence ID" value="RHA41027.1"/>
    <property type="molecule type" value="Genomic_DNA"/>
</dbReference>
<evidence type="ECO:0000256" key="3">
    <source>
        <dbReference type="ARBA" id="ARBA00023163"/>
    </source>
</evidence>
<dbReference type="Pfam" id="PF00356">
    <property type="entry name" value="LacI"/>
    <property type="match status" value="1"/>
</dbReference>
<feature type="domain" description="HTH lacI-type" evidence="4">
    <location>
        <begin position="17"/>
        <end position="71"/>
    </location>
</feature>
<dbReference type="PANTHER" id="PTHR30146">
    <property type="entry name" value="LACI-RELATED TRANSCRIPTIONAL REPRESSOR"/>
    <property type="match status" value="1"/>
</dbReference>
<dbReference type="PANTHER" id="PTHR30146:SF153">
    <property type="entry name" value="LACTOSE OPERON REPRESSOR"/>
    <property type="match status" value="1"/>
</dbReference>